<evidence type="ECO:0000256" key="6">
    <source>
        <dbReference type="ARBA" id="ARBA00024695"/>
    </source>
</evidence>
<dbReference type="GO" id="GO:0030692">
    <property type="term" value="C:Noc4p-Nop14p complex"/>
    <property type="evidence" value="ECO:0007669"/>
    <property type="project" value="TreeGrafter"/>
</dbReference>
<comment type="caution">
    <text evidence="8">The sequence shown here is derived from an EMBL/GenBank/DDBJ whole genome shotgun (WGS) entry which is preliminary data.</text>
</comment>
<dbReference type="Pfam" id="PF04147">
    <property type="entry name" value="Nop14"/>
    <property type="match status" value="1"/>
</dbReference>
<evidence type="ECO:0000313" key="8">
    <source>
        <dbReference type="EMBL" id="CAF1420027.1"/>
    </source>
</evidence>
<evidence type="ECO:0008006" key="10">
    <source>
        <dbReference type="Google" id="ProtNLM"/>
    </source>
</evidence>
<dbReference type="GO" id="GO:0032040">
    <property type="term" value="C:small-subunit processome"/>
    <property type="evidence" value="ECO:0007669"/>
    <property type="project" value="InterPro"/>
</dbReference>
<keyword evidence="5" id="KW-0539">Nucleus</keyword>
<sequence>MVKKTSSKPKKRRTFAADKHNTKTRTDVVNKSNPFDLHVNRLKHDVLGKRQMVKKTSSKPKKRRTFAADKHNTKTRTDVVNKSNPFDLHVNRLKHDVLGKRRNYEKGGQPLKSRSRGIEKRKRTLLKELNSVFKKNTFIDYRLGENDPTLTNDEKLMQRLIAERSKTRLGKESRYNLNDEEDLTHYGQSLSKSDELNQKPVVDDYDDGDLNKGRLKSDSFFGGFQNPNDQRKPQSKKEWIEDMIKSTKLDKYERQRENEKVFDLTSNLDEQWKALSKLINVKERQSKDIKETSDDYDKLVNSLKFEAKTTGVPVKTIEEREKEAAERLKTLQIAESERMERPTLKSILAKNRPQTHLSVEELDESYYILDGTKRRVTFDDENEADKNGTLPTEETTTDNGDDSTPVDNEEQGDNDDDEEEEEAEETTNGDLVAEFEEIPSSLDILENRIREDKNTINIIWKRIRDKRLPPIPKVVLSNYFDVLLDYYVSIKPNQVIYNKVSKILLDLLQSINNDQTKANILNRLKQYHVTLSEQIEEEKFCQVDLSFIVFLKLITYLYPTSDFRHPITTAALTLLIQAVHHASLNSLSSCRQALLLIELTKQWISKTTRYVPEVIVLLMKLLQLACPTEKSKHVLSCSSKQSGNNQLLVINKNIDLSKSTKLTVFSDNDLDDDNDEHRAMILQTCLNSLIDFLNIYQSLSAIVEIAQPFKSLLQTIAETSKSNQISLKSREVSTLIDTIQTTCLTNRKHLEQGKEQTKILRLYEPRFGPVYEGKKNTRLPKEHAERMGLRRKYKRELKSTTRALILDNQFIAREELRQQMEKDTQRKRKVKDILSELSMQEGEYRKLQKTK</sequence>
<dbReference type="PANTHER" id="PTHR23183">
    <property type="entry name" value="NOP14"/>
    <property type="match status" value="1"/>
</dbReference>
<evidence type="ECO:0000256" key="7">
    <source>
        <dbReference type="SAM" id="MobiDB-lite"/>
    </source>
</evidence>
<evidence type="ECO:0000256" key="2">
    <source>
        <dbReference type="ARBA" id="ARBA00007466"/>
    </source>
</evidence>
<evidence type="ECO:0000256" key="5">
    <source>
        <dbReference type="ARBA" id="ARBA00023242"/>
    </source>
</evidence>
<evidence type="ECO:0000256" key="4">
    <source>
        <dbReference type="ARBA" id="ARBA00022552"/>
    </source>
</evidence>
<comment type="function">
    <text evidence="6">Involved in nucleolar processing of pre-18S ribosomal RNA. Has a role in the nuclear export of 40S pre-ribosomal subunit to the cytoplasm.</text>
</comment>
<comment type="similarity">
    <text evidence="2">Belongs to the NOP14 family.</text>
</comment>
<feature type="compositionally biased region" description="Acidic residues" evidence="7">
    <location>
        <begin position="407"/>
        <end position="433"/>
    </location>
</feature>
<dbReference type="InterPro" id="IPR007276">
    <property type="entry name" value="Nop14"/>
</dbReference>
<feature type="region of interest" description="Disordered" evidence="7">
    <location>
        <begin position="1"/>
        <end position="29"/>
    </location>
</feature>
<accession>A0A815MIP2</accession>
<dbReference type="AlphaFoldDB" id="A0A815MIP2"/>
<protein>
    <recommendedName>
        <fullName evidence="10">Nucleolar protein 14</fullName>
    </recommendedName>
</protein>
<keyword evidence="3" id="KW-0690">Ribosome biogenesis</keyword>
<keyword evidence="4" id="KW-0698">rRNA processing</keyword>
<reference evidence="8" key="1">
    <citation type="submission" date="2021-02" db="EMBL/GenBank/DDBJ databases">
        <authorList>
            <person name="Nowell W R."/>
        </authorList>
    </citation>
    <scope>NUCLEOTIDE SEQUENCE</scope>
</reference>
<feature type="region of interest" description="Disordered" evidence="7">
    <location>
        <begin position="172"/>
        <end position="238"/>
    </location>
</feature>
<evidence type="ECO:0000313" key="9">
    <source>
        <dbReference type="Proteomes" id="UP000663860"/>
    </source>
</evidence>
<gene>
    <name evidence="8" type="ORF">IZO911_LOCUS40614</name>
</gene>
<dbReference type="Proteomes" id="UP000663860">
    <property type="component" value="Unassembled WGS sequence"/>
</dbReference>
<organism evidence="8 9">
    <name type="scientific">Adineta steineri</name>
    <dbReference type="NCBI Taxonomy" id="433720"/>
    <lineage>
        <taxon>Eukaryota</taxon>
        <taxon>Metazoa</taxon>
        <taxon>Spiralia</taxon>
        <taxon>Gnathifera</taxon>
        <taxon>Rotifera</taxon>
        <taxon>Eurotatoria</taxon>
        <taxon>Bdelloidea</taxon>
        <taxon>Adinetida</taxon>
        <taxon>Adinetidae</taxon>
        <taxon>Adineta</taxon>
    </lineage>
</organism>
<evidence type="ECO:0000256" key="3">
    <source>
        <dbReference type="ARBA" id="ARBA00022517"/>
    </source>
</evidence>
<feature type="compositionally biased region" description="Basic residues" evidence="7">
    <location>
        <begin position="1"/>
        <end position="14"/>
    </location>
</feature>
<comment type="subcellular location">
    <subcellularLocation>
        <location evidence="1">Nucleus</location>
        <location evidence="1">Nucleolus</location>
    </subcellularLocation>
</comment>
<proteinExistence type="inferred from homology"/>
<feature type="compositionally biased region" description="Basic and acidic residues" evidence="7">
    <location>
        <begin position="229"/>
        <end position="238"/>
    </location>
</feature>
<feature type="region of interest" description="Disordered" evidence="7">
    <location>
        <begin position="378"/>
        <end position="433"/>
    </location>
</feature>
<evidence type="ECO:0000256" key="1">
    <source>
        <dbReference type="ARBA" id="ARBA00004604"/>
    </source>
</evidence>
<feature type="compositionally biased region" description="Basic and acidic residues" evidence="7">
    <location>
        <begin position="15"/>
        <end position="28"/>
    </location>
</feature>
<name>A0A815MIP2_9BILA</name>
<dbReference type="GO" id="GO:0030490">
    <property type="term" value="P:maturation of SSU-rRNA"/>
    <property type="evidence" value="ECO:0007669"/>
    <property type="project" value="TreeGrafter"/>
</dbReference>
<dbReference type="PANTHER" id="PTHR23183:SF0">
    <property type="entry name" value="NUCLEOLAR PROTEIN 14"/>
    <property type="match status" value="1"/>
</dbReference>
<dbReference type="EMBL" id="CAJNOE010001403">
    <property type="protein sequence ID" value="CAF1420027.1"/>
    <property type="molecule type" value="Genomic_DNA"/>
</dbReference>